<evidence type="ECO:0000256" key="2">
    <source>
        <dbReference type="ARBA" id="ARBA00009418"/>
    </source>
</evidence>
<dbReference type="GO" id="GO:0030686">
    <property type="term" value="C:90S preribosome"/>
    <property type="evidence" value="ECO:0007669"/>
    <property type="project" value="TreeGrafter"/>
</dbReference>
<gene>
    <name evidence="12" type="ORF">K490DRAFT_69356</name>
</gene>
<proteinExistence type="inferred from homology"/>
<comment type="caution">
    <text evidence="12">The sequence shown here is derived from an EMBL/GenBank/DDBJ whole genome shotgun (WGS) entry which is preliminary data.</text>
</comment>
<evidence type="ECO:0000256" key="1">
    <source>
        <dbReference type="ARBA" id="ARBA00004604"/>
    </source>
</evidence>
<keyword evidence="4 10" id="KW-0690">Ribosome biogenesis</keyword>
<reference evidence="12" key="1">
    <citation type="journal article" date="2020" name="Stud. Mycol.">
        <title>101 Dothideomycetes genomes: a test case for predicting lifestyles and emergence of pathogens.</title>
        <authorList>
            <person name="Haridas S."/>
            <person name="Albert R."/>
            <person name="Binder M."/>
            <person name="Bloem J."/>
            <person name="Labutti K."/>
            <person name="Salamov A."/>
            <person name="Andreopoulos B."/>
            <person name="Baker S."/>
            <person name="Barry K."/>
            <person name="Bills G."/>
            <person name="Bluhm B."/>
            <person name="Cannon C."/>
            <person name="Castanera R."/>
            <person name="Culley D."/>
            <person name="Daum C."/>
            <person name="Ezra D."/>
            <person name="Gonzalez J."/>
            <person name="Henrissat B."/>
            <person name="Kuo A."/>
            <person name="Liang C."/>
            <person name="Lipzen A."/>
            <person name="Lutzoni F."/>
            <person name="Magnuson J."/>
            <person name="Mondo S."/>
            <person name="Nolan M."/>
            <person name="Ohm R."/>
            <person name="Pangilinan J."/>
            <person name="Park H.-J."/>
            <person name="Ramirez L."/>
            <person name="Alfaro M."/>
            <person name="Sun H."/>
            <person name="Tritt A."/>
            <person name="Yoshinaga Y."/>
            <person name="Zwiers L.-H."/>
            <person name="Turgeon B."/>
            <person name="Goodwin S."/>
            <person name="Spatafora J."/>
            <person name="Crous P."/>
            <person name="Grigoriev I."/>
        </authorList>
    </citation>
    <scope>NUCLEOTIDE SEQUENCE</scope>
    <source>
        <strain evidence="12">CBS 121410</strain>
    </source>
</reference>
<feature type="compositionally biased region" description="Acidic residues" evidence="11">
    <location>
        <begin position="16"/>
        <end position="28"/>
    </location>
</feature>
<evidence type="ECO:0000256" key="6">
    <source>
        <dbReference type="ARBA" id="ARBA00023054"/>
    </source>
</evidence>
<organism evidence="12 13">
    <name type="scientific">Saccharata proteae CBS 121410</name>
    <dbReference type="NCBI Taxonomy" id="1314787"/>
    <lineage>
        <taxon>Eukaryota</taxon>
        <taxon>Fungi</taxon>
        <taxon>Dikarya</taxon>
        <taxon>Ascomycota</taxon>
        <taxon>Pezizomycotina</taxon>
        <taxon>Dothideomycetes</taxon>
        <taxon>Dothideomycetes incertae sedis</taxon>
        <taxon>Botryosphaeriales</taxon>
        <taxon>Saccharataceae</taxon>
        <taxon>Saccharata</taxon>
    </lineage>
</organism>
<feature type="compositionally biased region" description="Acidic residues" evidence="11">
    <location>
        <begin position="149"/>
        <end position="166"/>
    </location>
</feature>
<evidence type="ECO:0000256" key="4">
    <source>
        <dbReference type="ARBA" id="ARBA00022517"/>
    </source>
</evidence>
<dbReference type="OrthoDB" id="448446at2759"/>
<dbReference type="EMBL" id="ML978753">
    <property type="protein sequence ID" value="KAF2083873.1"/>
    <property type="molecule type" value="Genomic_DNA"/>
</dbReference>
<accession>A0A9P4HQ18</accession>
<comment type="subunit">
    <text evidence="3 10">Associates with 90S and pre-40S pre-ribosomal particles.</text>
</comment>
<dbReference type="GO" id="GO:0005730">
    <property type="term" value="C:nucleolus"/>
    <property type="evidence" value="ECO:0007669"/>
    <property type="project" value="UniProtKB-SubCell"/>
</dbReference>
<dbReference type="PANTHER" id="PTHR21738:SF0">
    <property type="entry name" value="RIBOSOMAL RNA PROCESSING PROTEIN 36 HOMOLOG"/>
    <property type="match status" value="1"/>
</dbReference>
<dbReference type="InterPro" id="IPR009292">
    <property type="entry name" value="RRP36"/>
</dbReference>
<evidence type="ECO:0000313" key="13">
    <source>
        <dbReference type="Proteomes" id="UP000799776"/>
    </source>
</evidence>
<feature type="region of interest" description="Disordered" evidence="11">
    <location>
        <begin position="256"/>
        <end position="295"/>
    </location>
</feature>
<protein>
    <recommendedName>
        <fullName evidence="10">rRNA biogenesis protein RRP36</fullName>
    </recommendedName>
</protein>
<evidence type="ECO:0000256" key="3">
    <source>
        <dbReference type="ARBA" id="ARBA00011167"/>
    </source>
</evidence>
<evidence type="ECO:0000313" key="12">
    <source>
        <dbReference type="EMBL" id="KAF2083873.1"/>
    </source>
</evidence>
<keyword evidence="5 10" id="KW-0698">rRNA processing</keyword>
<feature type="compositionally biased region" description="Acidic residues" evidence="11">
    <location>
        <begin position="49"/>
        <end position="64"/>
    </location>
</feature>
<evidence type="ECO:0000256" key="5">
    <source>
        <dbReference type="ARBA" id="ARBA00022552"/>
    </source>
</evidence>
<comment type="similarity">
    <text evidence="2 10">Belongs to the RRP36 family.</text>
</comment>
<keyword evidence="8 10" id="KW-0687">Ribonucleoprotein</keyword>
<feature type="compositionally biased region" description="Basic and acidic residues" evidence="11">
    <location>
        <begin position="334"/>
        <end position="349"/>
    </location>
</feature>
<sequence length="349" mass="39329">MVLSRTLSRSIRAREFDDDDEPYSDELEGSSPSVLATGDDYGAIGSPDPESEGDDAASGEDDNVQDQLSKVSFGALAKAQEAIAGEREASRKRKRGTEGSEEQEEKLRKLRARLADLKKGKKEGKGEGEKKAGKKEGKAKKAKVVEAESGSEDEDGEDEDEDESDEDDKRLKGRTSKHAPAVQTSTKPVSRKRQILSTTKPHARDPRFDPLAGAVDANKLKHNYAFLEQYKESEMGELKAAIKNKKLNEGEREALKKKLLSMESQKKARERKEREEKVRREHMKKEREAVGEGKKNAFYLKKSEQKKLALVDQFANMKGKQRERLIERRRKKATAKERKNMPETRRGAE</sequence>
<evidence type="ECO:0000256" key="10">
    <source>
        <dbReference type="RuleBase" id="RU368027"/>
    </source>
</evidence>
<keyword evidence="13" id="KW-1185">Reference proteome</keyword>
<dbReference type="PANTHER" id="PTHR21738">
    <property type="entry name" value="RIBOSOMAL RNA PROCESSING PROTEIN 36 HOMOLOG"/>
    <property type="match status" value="1"/>
</dbReference>
<feature type="region of interest" description="Disordered" evidence="11">
    <location>
        <begin position="1"/>
        <end position="214"/>
    </location>
</feature>
<evidence type="ECO:0000256" key="7">
    <source>
        <dbReference type="ARBA" id="ARBA00023242"/>
    </source>
</evidence>
<keyword evidence="6" id="KW-0175">Coiled coil</keyword>
<feature type="region of interest" description="Disordered" evidence="11">
    <location>
        <begin position="319"/>
        <end position="349"/>
    </location>
</feature>
<dbReference type="Proteomes" id="UP000799776">
    <property type="component" value="Unassembled WGS sequence"/>
</dbReference>
<keyword evidence="7 10" id="KW-0539">Nucleus</keyword>
<evidence type="ECO:0000256" key="11">
    <source>
        <dbReference type="SAM" id="MobiDB-lite"/>
    </source>
</evidence>
<feature type="compositionally biased region" description="Basic and acidic residues" evidence="11">
    <location>
        <begin position="264"/>
        <end position="295"/>
    </location>
</feature>
<dbReference type="GO" id="GO:0000462">
    <property type="term" value="P:maturation of SSU-rRNA from tricistronic rRNA transcript (SSU-rRNA, 5.8S rRNA, LSU-rRNA)"/>
    <property type="evidence" value="ECO:0007669"/>
    <property type="project" value="TreeGrafter"/>
</dbReference>
<name>A0A9P4HQ18_9PEZI</name>
<dbReference type="Pfam" id="PF06102">
    <property type="entry name" value="RRP36"/>
    <property type="match status" value="1"/>
</dbReference>
<evidence type="ECO:0000256" key="9">
    <source>
        <dbReference type="ARBA" id="ARBA00025053"/>
    </source>
</evidence>
<feature type="compositionally biased region" description="Basic and acidic residues" evidence="11">
    <location>
        <begin position="113"/>
        <end position="136"/>
    </location>
</feature>
<dbReference type="AlphaFoldDB" id="A0A9P4HQ18"/>
<comment type="function">
    <text evidence="9 10">Component of the 90S pre-ribosome involved in the maturation of rRNAs. Required for early cleavages of the pre-RNAs in the 40S ribosomal subunit maturation pathway.</text>
</comment>
<comment type="subcellular location">
    <subcellularLocation>
        <location evidence="1 10">Nucleus</location>
        <location evidence="1 10">Nucleolus</location>
    </subcellularLocation>
</comment>
<evidence type="ECO:0000256" key="8">
    <source>
        <dbReference type="ARBA" id="ARBA00023274"/>
    </source>
</evidence>